<evidence type="ECO:0000256" key="1">
    <source>
        <dbReference type="ARBA" id="ARBA00022723"/>
    </source>
</evidence>
<evidence type="ECO:0000259" key="3">
    <source>
        <dbReference type="PROSITE" id="PS50846"/>
    </source>
</evidence>
<feature type="compositionally biased region" description="Polar residues" evidence="2">
    <location>
        <begin position="13"/>
        <end position="34"/>
    </location>
</feature>
<evidence type="ECO:0000313" key="5">
    <source>
        <dbReference type="Proteomes" id="UP000702964"/>
    </source>
</evidence>
<dbReference type="Proteomes" id="UP000702964">
    <property type="component" value="Unassembled WGS sequence"/>
</dbReference>
<dbReference type="PROSITE" id="PS50846">
    <property type="entry name" value="HMA_2"/>
    <property type="match status" value="1"/>
</dbReference>
<dbReference type="InterPro" id="IPR006122">
    <property type="entry name" value="HMA_Cu_ion-bd"/>
</dbReference>
<reference evidence="4" key="2">
    <citation type="submission" date="2020-02" db="EMBL/GenBank/DDBJ databases">
        <authorList>
            <person name="Studholme D.J."/>
        </authorList>
    </citation>
    <scope>NUCLEOTIDE SEQUENCE</scope>
    <source>
        <strain evidence="4">00238/432</strain>
    </source>
</reference>
<dbReference type="CDD" id="cd10152">
    <property type="entry name" value="SaCsoR-like_DUF156"/>
    <property type="match status" value="1"/>
</dbReference>
<gene>
    <name evidence="4" type="ORF">G195_001987</name>
</gene>
<organism evidence="4 5">
    <name type="scientific">Phytophthora kernoviae 00238/432</name>
    <dbReference type="NCBI Taxonomy" id="1284355"/>
    <lineage>
        <taxon>Eukaryota</taxon>
        <taxon>Sar</taxon>
        <taxon>Stramenopiles</taxon>
        <taxon>Oomycota</taxon>
        <taxon>Peronosporomycetes</taxon>
        <taxon>Peronosporales</taxon>
        <taxon>Peronosporaceae</taxon>
        <taxon>Phytophthora</taxon>
    </lineage>
</organism>
<dbReference type="Gene3D" id="1.20.58.1000">
    <property type="entry name" value="Metal-sensitive repressor, helix protomer"/>
    <property type="match status" value="1"/>
</dbReference>
<name>A0A8J4SHG2_9STRA</name>
<keyword evidence="1" id="KW-0479">Metal-binding</keyword>
<feature type="compositionally biased region" description="Basic and acidic residues" evidence="2">
    <location>
        <begin position="1"/>
        <end position="11"/>
    </location>
</feature>
<dbReference type="Pfam" id="PF02583">
    <property type="entry name" value="Trns_repr_metal"/>
    <property type="match status" value="1"/>
</dbReference>
<dbReference type="InterPro" id="IPR006121">
    <property type="entry name" value="HMA_dom"/>
</dbReference>
<dbReference type="EMBL" id="AOFI03000015">
    <property type="protein sequence ID" value="KAF4324655.1"/>
    <property type="molecule type" value="Genomic_DNA"/>
</dbReference>
<reference evidence="4" key="1">
    <citation type="journal article" date="2015" name="Genom Data">
        <title>Draft genome sequences of Phytophthora kernoviae and Phytophthora ramorum lineage EU2 from Scotland.</title>
        <authorList>
            <person name="Sambles C."/>
            <person name="Schlenzig A."/>
            <person name="O'Neill P."/>
            <person name="Grant M."/>
            <person name="Studholme D.J."/>
        </authorList>
    </citation>
    <scope>NUCLEOTIDE SEQUENCE</scope>
    <source>
        <strain evidence="4">00238/432</strain>
    </source>
</reference>
<dbReference type="PANTHER" id="PTHR33677">
    <property type="entry name" value="TRANSCRIPTIONAL REPRESSOR FRMR-RELATED"/>
    <property type="match status" value="1"/>
</dbReference>
<dbReference type="GO" id="GO:0006355">
    <property type="term" value="P:regulation of DNA-templated transcription"/>
    <property type="evidence" value="ECO:0007669"/>
    <property type="project" value="InterPro"/>
</dbReference>
<proteinExistence type="predicted"/>
<dbReference type="Gene3D" id="3.30.70.100">
    <property type="match status" value="1"/>
</dbReference>
<protein>
    <recommendedName>
        <fullName evidence="3">HMA domain-containing protein</fullName>
    </recommendedName>
</protein>
<dbReference type="PANTHER" id="PTHR33677:SF3">
    <property type="entry name" value="COPPER-SENSING TRANSCRIPTIONAL REPRESSOR RICR"/>
    <property type="match status" value="1"/>
</dbReference>
<dbReference type="Pfam" id="PF00403">
    <property type="entry name" value="HMA"/>
    <property type="match status" value="1"/>
</dbReference>
<dbReference type="FunFam" id="3.30.70.100:FF:000001">
    <property type="entry name" value="ATPase copper transporting beta"/>
    <property type="match status" value="1"/>
</dbReference>
<dbReference type="NCBIfam" id="TIGR00003">
    <property type="entry name" value="copper ion binding protein"/>
    <property type="match status" value="1"/>
</dbReference>
<evidence type="ECO:0000256" key="2">
    <source>
        <dbReference type="SAM" id="MobiDB-lite"/>
    </source>
</evidence>
<dbReference type="GO" id="GO:0003677">
    <property type="term" value="F:DNA binding"/>
    <property type="evidence" value="ECO:0007669"/>
    <property type="project" value="InterPro"/>
</dbReference>
<dbReference type="InterPro" id="IPR003735">
    <property type="entry name" value="Metal_Tscrpt_repr"/>
</dbReference>
<dbReference type="InterPro" id="IPR036163">
    <property type="entry name" value="HMA_dom_sf"/>
</dbReference>
<dbReference type="InterPro" id="IPR038390">
    <property type="entry name" value="Metal_Tscrpt_repr_sf"/>
</dbReference>
<accession>A0A8J4SHG2</accession>
<dbReference type="GO" id="GO:0005507">
    <property type="term" value="F:copper ion binding"/>
    <property type="evidence" value="ECO:0007669"/>
    <property type="project" value="InterPro"/>
</dbReference>
<dbReference type="CDD" id="cd00371">
    <property type="entry name" value="HMA"/>
    <property type="match status" value="1"/>
</dbReference>
<comment type="caution">
    <text evidence="4">The sequence shown here is derived from an EMBL/GenBank/DDBJ whole genome shotgun (WGS) entry which is preliminary data.</text>
</comment>
<feature type="region of interest" description="Disordered" evidence="2">
    <location>
        <begin position="1"/>
        <end position="47"/>
    </location>
</feature>
<dbReference type="AlphaFoldDB" id="A0A8J4SHG2"/>
<evidence type="ECO:0000313" key="4">
    <source>
        <dbReference type="EMBL" id="KAF4324655.1"/>
    </source>
</evidence>
<sequence>MEHQSHPKEPLESSVTEVNEVSQTDDQQANSCHTEGSDWKHVRKSHHSQEMKGNLISRLNRVEGQIRGIKGLIEKDTYCDDVLTQIAAAQSALNSVGKLLLEGHMKSCIVERIQAGEHEVVDELLVTELSMSNITLNVTGMSCNHCVKSVEEAVKNAGANGKVDLAAGTVAVEYDEQKVNVDQIKAAIEDQGYDVV</sequence>
<feature type="domain" description="HMA" evidence="3">
    <location>
        <begin position="132"/>
        <end position="196"/>
    </location>
</feature>
<dbReference type="SUPFAM" id="SSF55008">
    <property type="entry name" value="HMA, heavy metal-associated domain"/>
    <property type="match status" value="1"/>
</dbReference>